<keyword evidence="2" id="KW-0472">Membrane</keyword>
<dbReference type="InterPro" id="IPR003599">
    <property type="entry name" value="Ig_sub"/>
</dbReference>
<accession>Q14W06</accession>
<reference evidence="5 6" key="1">
    <citation type="journal article" date="2006" name="J. Gen. Virol.">
        <title>Genome sequences of two frog herpesviruses.</title>
        <authorList>
            <person name="Davison A.J."/>
            <person name="Cunningham C."/>
            <person name="Sauerbier W."/>
            <person name="McKinnell R.G."/>
        </authorList>
    </citation>
    <scope>NUCLEOTIDE SEQUENCE [LARGE SCALE GENOMIC DNA]</scope>
    <source>
        <strain evidence="5">ATCC VR-568</strain>
    </source>
</reference>
<dbReference type="GO" id="GO:0005102">
    <property type="term" value="F:signaling receptor binding"/>
    <property type="evidence" value="ECO:0007669"/>
    <property type="project" value="TreeGrafter"/>
</dbReference>
<dbReference type="SUPFAM" id="SSF48726">
    <property type="entry name" value="Immunoglobulin"/>
    <property type="match status" value="1"/>
</dbReference>
<dbReference type="EMBL" id="DQ665652">
    <property type="protein sequence ID" value="ABG25667.1"/>
    <property type="molecule type" value="Genomic_DNA"/>
</dbReference>
<dbReference type="GeneID" id="5179379"/>
<proteinExistence type="predicted"/>
<dbReference type="GO" id="GO:0016020">
    <property type="term" value="C:membrane"/>
    <property type="evidence" value="ECO:0007669"/>
    <property type="project" value="UniProtKB-SubCell"/>
</dbReference>
<dbReference type="InterPro" id="IPR036179">
    <property type="entry name" value="Ig-like_dom_sf"/>
</dbReference>
<dbReference type="KEGG" id="vg:5179379"/>
<keyword evidence="6" id="KW-1185">Reference proteome</keyword>
<dbReference type="GO" id="GO:0050852">
    <property type="term" value="P:T cell receptor signaling pathway"/>
    <property type="evidence" value="ECO:0007669"/>
    <property type="project" value="TreeGrafter"/>
</dbReference>
<name>Q14W06_9VIRU</name>
<dbReference type="Proteomes" id="UP000120576">
    <property type="component" value="Genome"/>
</dbReference>
<evidence type="ECO:0000313" key="5">
    <source>
        <dbReference type="EMBL" id="ABG25667.1"/>
    </source>
</evidence>
<sequence length="237" mass="26853">MGGLRLVVLWCVAFAHTVGCTTPVFRTQLYGSVILRCTFPFLLKDTSAEVVWEIEREGARTLAYKKVRGQQEEVWPPYTGRVRFVGTWQHLNIEISNVTSADEGVYFCRCLNTKGHGDKQVRLEITGVNAGDPMIGLIYVGGYKRLQCTWTGDLRDTKMWWYDANGRLINVVKSTQRVAKVERGLTMVSSVLDLEINVNHHYFCRTSEGKFKKVTRGVLSDGSPVKIHDVEFEDATK</sequence>
<feature type="domain" description="Immunoglobulin" evidence="4">
    <location>
        <begin position="22"/>
        <end position="126"/>
    </location>
</feature>
<evidence type="ECO:0000259" key="4">
    <source>
        <dbReference type="SMART" id="SM00409"/>
    </source>
</evidence>
<dbReference type="PANTHER" id="PTHR24100">
    <property type="entry name" value="BUTYROPHILIN"/>
    <property type="match status" value="1"/>
</dbReference>
<evidence type="ECO:0000313" key="6">
    <source>
        <dbReference type="Proteomes" id="UP000120576"/>
    </source>
</evidence>
<dbReference type="InterPro" id="IPR013783">
    <property type="entry name" value="Ig-like_fold"/>
</dbReference>
<evidence type="ECO:0000256" key="3">
    <source>
        <dbReference type="ARBA" id="ARBA00023319"/>
    </source>
</evidence>
<dbReference type="Pfam" id="PF07686">
    <property type="entry name" value="V-set"/>
    <property type="match status" value="1"/>
</dbReference>
<dbReference type="PANTHER" id="PTHR24100:SF147">
    <property type="entry name" value="BUTYROPHILIN-LIKE 12"/>
    <property type="match status" value="1"/>
</dbReference>
<dbReference type="Gene3D" id="2.60.40.10">
    <property type="entry name" value="Immunoglobulins"/>
    <property type="match status" value="1"/>
</dbReference>
<keyword evidence="3" id="KW-0393">Immunoglobulin domain</keyword>
<dbReference type="InterPro" id="IPR050504">
    <property type="entry name" value="IgSF_BTN/MOG"/>
</dbReference>
<comment type="subcellular location">
    <subcellularLocation>
        <location evidence="1">Membrane</location>
    </subcellularLocation>
</comment>
<dbReference type="RefSeq" id="YP_656608.1">
    <property type="nucleotide sequence ID" value="NC_008210.1"/>
</dbReference>
<dbReference type="InterPro" id="IPR013106">
    <property type="entry name" value="Ig_V-set"/>
</dbReference>
<evidence type="ECO:0000256" key="1">
    <source>
        <dbReference type="ARBA" id="ARBA00004370"/>
    </source>
</evidence>
<evidence type="ECO:0000256" key="2">
    <source>
        <dbReference type="ARBA" id="ARBA00023136"/>
    </source>
</evidence>
<dbReference type="SMART" id="SM00409">
    <property type="entry name" value="IG"/>
    <property type="match status" value="1"/>
</dbReference>
<organism evidence="5 6">
    <name type="scientific">Ranid herpesvirus 2</name>
    <dbReference type="NCBI Taxonomy" id="389214"/>
    <lineage>
        <taxon>Viruses</taxon>
        <taxon>Duplodnaviria</taxon>
        <taxon>Heunggongvirae</taxon>
        <taxon>Peploviricota</taxon>
        <taxon>Herviviricetes</taxon>
        <taxon>Herpesvirales</taxon>
        <taxon>Alloherpesviridae</taxon>
        <taxon>Batravirus</taxon>
        <taxon>Batravirus ranidallo2</taxon>
    </lineage>
</organism>
<protein>
    <submittedName>
        <fullName evidence="5">ORF100</fullName>
    </submittedName>
</protein>
<dbReference type="GO" id="GO:0001817">
    <property type="term" value="P:regulation of cytokine production"/>
    <property type="evidence" value="ECO:0007669"/>
    <property type="project" value="TreeGrafter"/>
</dbReference>